<evidence type="ECO:0000313" key="2">
    <source>
        <dbReference type="EMBL" id="VVJ22702.1"/>
    </source>
</evidence>
<feature type="region of interest" description="Disordered" evidence="1">
    <location>
        <begin position="135"/>
        <end position="167"/>
    </location>
</feature>
<proteinExistence type="predicted"/>
<organism evidence="2 3">
    <name type="scientific">Amycolatopsis camponoti</name>
    <dbReference type="NCBI Taxonomy" id="2606593"/>
    <lineage>
        <taxon>Bacteria</taxon>
        <taxon>Bacillati</taxon>
        <taxon>Actinomycetota</taxon>
        <taxon>Actinomycetes</taxon>
        <taxon>Pseudonocardiales</taxon>
        <taxon>Pseudonocardiaceae</taxon>
        <taxon>Amycolatopsis</taxon>
    </lineage>
</organism>
<feature type="compositionally biased region" description="Basic and acidic residues" evidence="1">
    <location>
        <begin position="135"/>
        <end position="144"/>
    </location>
</feature>
<reference evidence="2 3" key="1">
    <citation type="submission" date="2019-09" db="EMBL/GenBank/DDBJ databases">
        <authorList>
            <person name="Leyn A S."/>
        </authorList>
    </citation>
    <scope>NUCLEOTIDE SEQUENCE [LARGE SCALE GENOMIC DNA]</scope>
    <source>
        <strain evidence="2">AA231_1</strain>
    </source>
</reference>
<evidence type="ECO:0000256" key="1">
    <source>
        <dbReference type="SAM" id="MobiDB-lite"/>
    </source>
</evidence>
<dbReference type="RefSeq" id="WP_155547660.1">
    <property type="nucleotide sequence ID" value="NZ_CABVGP010000003.1"/>
</dbReference>
<evidence type="ECO:0000313" key="3">
    <source>
        <dbReference type="Proteomes" id="UP000399805"/>
    </source>
</evidence>
<accession>A0A6I8M208</accession>
<dbReference type="EMBL" id="CABVGP010000003">
    <property type="protein sequence ID" value="VVJ22702.1"/>
    <property type="molecule type" value="Genomic_DNA"/>
</dbReference>
<dbReference type="Proteomes" id="UP000399805">
    <property type="component" value="Unassembled WGS sequence"/>
</dbReference>
<sequence length="167" mass="18116">MTSTTVNALAERAVTVARRYREAAPREFAERHAVPSRWSRRTSSVANLASALGIPADTILVRDDPQRRYGIDASLTPGDLYEIASDSGHRWQFIPDLTGFTPSWGWLLLGACPHCEAPSVPVARVAGLADLGAHLDPESEHHGTDTAPLEFDGDPGHHSHCPYATRA</sequence>
<dbReference type="AlphaFoldDB" id="A0A6I8M208"/>
<gene>
    <name evidence="2" type="ORF">AA23TX_07619</name>
</gene>
<protein>
    <submittedName>
        <fullName evidence="2">Uncharacterized protein</fullName>
    </submittedName>
</protein>
<keyword evidence="3" id="KW-1185">Reference proteome</keyword>
<name>A0A6I8M208_9PSEU</name>